<sequence length="362" mass="41351">MVELTEIMRQKNDQPFSALLNRFRTASQTDHDIQCIQSRSICQTDANYPSDALHIWAENKPVDEHNRMKLEQIPKPMFIVRATDEYPKNVNKQDIDRVLSRGRSETGGLDYEFHLKETARVMLTSNIDIADRLINGQIGTVVKIDANPNTQKPSIIYIKFDDNKAGENKINNGNNQYAKQHKVVPIEPILIKIKVRPNKPSSPEIQRTQFPLTLAWACTVHKTQGLTLDRVVISFDLNRQKNFNYGQVYVALSRAKTLQGIHILGKIEHKHVKANAKVHDEYERLRKDFTKLNISDSTQQNISDPANTLTITLLNIRSLNKHSIDVKYDSAVFNSDVLAFTETQLFPNTNVSINYGLYQVTV</sequence>
<dbReference type="SUPFAM" id="SSF52540">
    <property type="entry name" value="P-loop containing nucleoside triphosphate hydrolases"/>
    <property type="match status" value="1"/>
</dbReference>
<dbReference type="OrthoDB" id="5959374at2759"/>
<dbReference type="OMA" id="TEYSEIH"/>
<evidence type="ECO:0000313" key="1">
    <source>
        <dbReference type="EnsemblMetazoa" id="XP_028515587.1"/>
    </source>
</evidence>
<proteinExistence type="predicted"/>
<dbReference type="PANTHER" id="PTHR47642">
    <property type="entry name" value="ATP-DEPENDENT DNA HELICASE"/>
    <property type="match status" value="1"/>
</dbReference>
<name>A0A913YM86_EXADI</name>
<dbReference type="Gene3D" id="2.30.30.940">
    <property type="match status" value="1"/>
</dbReference>
<dbReference type="PANTHER" id="PTHR47642:SF8">
    <property type="entry name" value="ATP-DEPENDENT DNA HELICASE"/>
    <property type="match status" value="1"/>
</dbReference>
<evidence type="ECO:0000313" key="2">
    <source>
        <dbReference type="Proteomes" id="UP000887567"/>
    </source>
</evidence>
<keyword evidence="2" id="KW-1185">Reference proteome</keyword>
<dbReference type="Proteomes" id="UP000887567">
    <property type="component" value="Unplaced"/>
</dbReference>
<protein>
    <submittedName>
        <fullName evidence="1">Uncharacterized protein</fullName>
    </submittedName>
</protein>
<organism evidence="1 2">
    <name type="scientific">Exaiptasia diaphana</name>
    <name type="common">Tropical sea anemone</name>
    <name type="synonym">Aiptasia pulchella</name>
    <dbReference type="NCBI Taxonomy" id="2652724"/>
    <lineage>
        <taxon>Eukaryota</taxon>
        <taxon>Metazoa</taxon>
        <taxon>Cnidaria</taxon>
        <taxon>Anthozoa</taxon>
        <taxon>Hexacorallia</taxon>
        <taxon>Actiniaria</taxon>
        <taxon>Aiptasiidae</taxon>
        <taxon>Exaiptasia</taxon>
    </lineage>
</organism>
<dbReference type="KEGG" id="epa:110241396"/>
<accession>A0A913YM86</accession>
<dbReference type="AlphaFoldDB" id="A0A913YM86"/>
<dbReference type="GeneID" id="110241396"/>
<dbReference type="Gene3D" id="3.40.50.300">
    <property type="entry name" value="P-loop containing nucleotide triphosphate hydrolases"/>
    <property type="match status" value="1"/>
</dbReference>
<dbReference type="CDD" id="cd18809">
    <property type="entry name" value="SF1_C_RecD"/>
    <property type="match status" value="1"/>
</dbReference>
<reference evidence="1" key="1">
    <citation type="submission" date="2022-11" db="UniProtKB">
        <authorList>
            <consortium name="EnsemblMetazoa"/>
        </authorList>
    </citation>
    <scope>IDENTIFICATION</scope>
</reference>
<dbReference type="InterPro" id="IPR051055">
    <property type="entry name" value="PIF1_helicase"/>
</dbReference>
<dbReference type="InterPro" id="IPR027417">
    <property type="entry name" value="P-loop_NTPase"/>
</dbReference>
<dbReference type="EnsemblMetazoa" id="XM_028659786.1">
    <property type="protein sequence ID" value="XP_028515587.1"/>
    <property type="gene ID" value="LOC110241396"/>
</dbReference>
<dbReference type="RefSeq" id="XP_028515587.1">
    <property type="nucleotide sequence ID" value="XM_028659786.1"/>
</dbReference>